<evidence type="ECO:0000313" key="2">
    <source>
        <dbReference type="EMBL" id="RDV24561.1"/>
    </source>
</evidence>
<dbReference type="AlphaFoldDB" id="A0A3D8M4J5"/>
<reference evidence="3" key="1">
    <citation type="submission" date="2018-08" db="EMBL/GenBank/DDBJ databases">
        <authorList>
            <person name="Zhang J."/>
            <person name="Du Z.-J."/>
        </authorList>
    </citation>
    <scope>NUCLEOTIDE SEQUENCE [LARGE SCALE GENOMIC DNA]</scope>
    <source>
        <strain evidence="3">KCTC 52655</strain>
    </source>
</reference>
<dbReference type="EMBL" id="QRHA01000009">
    <property type="protein sequence ID" value="RDV24561.1"/>
    <property type="molecule type" value="Genomic_DNA"/>
</dbReference>
<dbReference type="OrthoDB" id="543560at2"/>
<name>A0A3D8M4J5_9ALTE</name>
<feature type="compositionally biased region" description="Basic and acidic residues" evidence="1">
    <location>
        <begin position="1"/>
        <end position="13"/>
    </location>
</feature>
<keyword evidence="3" id="KW-1185">Reference proteome</keyword>
<accession>A0A3D8M4J5</accession>
<evidence type="ECO:0000256" key="1">
    <source>
        <dbReference type="SAM" id="MobiDB-lite"/>
    </source>
</evidence>
<dbReference type="InterPro" id="IPR022028">
    <property type="entry name" value="DUF3604"/>
</dbReference>
<protein>
    <submittedName>
        <fullName evidence="2">DUF3604 domain-containing protein</fullName>
    </submittedName>
</protein>
<gene>
    <name evidence="2" type="ORF">DXV75_12710</name>
</gene>
<proteinExistence type="predicted"/>
<evidence type="ECO:0000313" key="3">
    <source>
        <dbReference type="Proteomes" id="UP000256561"/>
    </source>
</evidence>
<organism evidence="2 3">
    <name type="scientific">Alteromonas aestuariivivens</name>
    <dbReference type="NCBI Taxonomy" id="1938339"/>
    <lineage>
        <taxon>Bacteria</taxon>
        <taxon>Pseudomonadati</taxon>
        <taxon>Pseudomonadota</taxon>
        <taxon>Gammaproteobacteria</taxon>
        <taxon>Alteromonadales</taxon>
        <taxon>Alteromonadaceae</taxon>
        <taxon>Alteromonas/Salinimonas group</taxon>
        <taxon>Alteromonas</taxon>
    </lineage>
</organism>
<sequence length="137" mass="15128">MNRPEKGVSDLPRKSRAANSTTGEPQIQTSNRRLACSGRSYSEVVGELVFSPGIGATVDLQTCEFSKDRGAATLATTWEDTDFSANESAFYYVRVLENPVCRWSMYDAKRAVVEHPADLPATIKERVWSSPIWHGGS</sequence>
<dbReference type="Pfam" id="PF12228">
    <property type="entry name" value="DUF3604"/>
    <property type="match status" value="1"/>
</dbReference>
<feature type="region of interest" description="Disordered" evidence="1">
    <location>
        <begin position="1"/>
        <end position="33"/>
    </location>
</feature>
<dbReference type="RefSeq" id="WP_115593807.1">
    <property type="nucleotide sequence ID" value="NZ_QRHA01000009.1"/>
</dbReference>
<comment type="caution">
    <text evidence="2">The sequence shown here is derived from an EMBL/GenBank/DDBJ whole genome shotgun (WGS) entry which is preliminary data.</text>
</comment>
<dbReference type="Proteomes" id="UP000256561">
    <property type="component" value="Unassembled WGS sequence"/>
</dbReference>
<feature type="compositionally biased region" description="Polar residues" evidence="1">
    <location>
        <begin position="17"/>
        <end position="32"/>
    </location>
</feature>